<comment type="caution">
    <text evidence="1">The sequence shown here is derived from an EMBL/GenBank/DDBJ whole genome shotgun (WGS) entry which is preliminary data.</text>
</comment>
<sequence>MSVKTRSKQNQTHHSKKWHENLIEYRNVTLSKPYSSFTPLLALLKREEKMTVMPGVIQNITGLSTKAVSRARRSYKKGRQVQKNGRPMVAPECYVTKLRLWLSKKMKQKMTVTPMMTQKKVCLRCSFTHSLD</sequence>
<accession>A0ABQ9Y6T4</accession>
<reference evidence="1 2" key="1">
    <citation type="journal article" date="2022" name="bioRxiv">
        <title>Genomics of Preaxostyla Flagellates Illuminates Evolutionary Transitions and the Path Towards Mitochondrial Loss.</title>
        <authorList>
            <person name="Novak L.V.F."/>
            <person name="Treitli S.C."/>
            <person name="Pyrih J."/>
            <person name="Halakuc P."/>
            <person name="Pipaliya S.V."/>
            <person name="Vacek V."/>
            <person name="Brzon O."/>
            <person name="Soukal P."/>
            <person name="Eme L."/>
            <person name="Dacks J.B."/>
            <person name="Karnkowska A."/>
            <person name="Elias M."/>
            <person name="Hampl V."/>
        </authorList>
    </citation>
    <scope>NUCLEOTIDE SEQUENCE [LARGE SCALE GENOMIC DNA]</scope>
    <source>
        <strain evidence="1">NAU3</strain>
        <tissue evidence="1">Gut</tissue>
    </source>
</reference>
<name>A0ABQ9Y6T4_9EUKA</name>
<organism evidence="1 2">
    <name type="scientific">Blattamonas nauphoetae</name>
    <dbReference type="NCBI Taxonomy" id="2049346"/>
    <lineage>
        <taxon>Eukaryota</taxon>
        <taxon>Metamonada</taxon>
        <taxon>Preaxostyla</taxon>
        <taxon>Oxymonadida</taxon>
        <taxon>Blattamonas</taxon>
    </lineage>
</organism>
<keyword evidence="2" id="KW-1185">Reference proteome</keyword>
<dbReference type="Proteomes" id="UP001281761">
    <property type="component" value="Unassembled WGS sequence"/>
</dbReference>
<protein>
    <submittedName>
        <fullName evidence="1">Uncharacterized protein</fullName>
    </submittedName>
</protein>
<evidence type="ECO:0000313" key="2">
    <source>
        <dbReference type="Proteomes" id="UP001281761"/>
    </source>
</evidence>
<proteinExistence type="predicted"/>
<dbReference type="EMBL" id="JARBJD010000030">
    <property type="protein sequence ID" value="KAK2959405.1"/>
    <property type="molecule type" value="Genomic_DNA"/>
</dbReference>
<gene>
    <name evidence="1" type="ORF">BLNAU_5714</name>
</gene>
<evidence type="ECO:0000313" key="1">
    <source>
        <dbReference type="EMBL" id="KAK2959405.1"/>
    </source>
</evidence>